<evidence type="ECO:0000256" key="3">
    <source>
        <dbReference type="ARBA" id="ARBA00011131"/>
    </source>
</evidence>
<reference evidence="14" key="1">
    <citation type="submission" date="2021-04" db="EMBL/GenBank/DDBJ databases">
        <title>Genomic analysis of electroactive and textile dye degrading Bacillus circulans strain: DC10 isolated from constructed wetland-microbial fuel cells treating textile dye wastewaters.</title>
        <authorList>
            <person name="Patel D.U."/>
            <person name="Desai C.R."/>
        </authorList>
    </citation>
    <scope>NUCLEOTIDE SEQUENCE</scope>
    <source>
        <strain evidence="14">DC10</strain>
    </source>
</reference>
<evidence type="ECO:0000313" key="14">
    <source>
        <dbReference type="EMBL" id="MBR8670760.1"/>
    </source>
</evidence>
<accession>A0A941GJH9</accession>
<keyword evidence="9 11" id="KW-0472">Membrane</keyword>
<evidence type="ECO:0000256" key="9">
    <source>
        <dbReference type="ARBA" id="ARBA00023136"/>
    </source>
</evidence>
<dbReference type="GO" id="GO:0005886">
    <property type="term" value="C:plasma membrane"/>
    <property type="evidence" value="ECO:0007669"/>
    <property type="project" value="UniProtKB-SubCell"/>
</dbReference>
<feature type="transmembrane region" description="Helical" evidence="11">
    <location>
        <begin position="237"/>
        <end position="257"/>
    </location>
</feature>
<feature type="transmembrane region" description="Helical" evidence="11">
    <location>
        <begin position="277"/>
        <end position="303"/>
    </location>
</feature>
<keyword evidence="8 11" id="KW-1133">Transmembrane helix</keyword>
<comment type="caution">
    <text evidence="14">The sequence shown here is derived from an EMBL/GenBank/DDBJ whole genome shotgun (WGS) entry which is preliminary data.</text>
</comment>
<keyword evidence="7 11" id="KW-0812">Transmembrane</keyword>
<evidence type="ECO:0000256" key="10">
    <source>
        <dbReference type="ARBA" id="ARBA00024973"/>
    </source>
</evidence>
<dbReference type="InterPro" id="IPR025857">
    <property type="entry name" value="MacB_PCD"/>
</dbReference>
<keyword evidence="5" id="KW-0813">Transport</keyword>
<proteinExistence type="inferred from homology"/>
<keyword evidence="6" id="KW-1003">Cell membrane</keyword>
<evidence type="ECO:0000256" key="6">
    <source>
        <dbReference type="ARBA" id="ARBA00022475"/>
    </source>
</evidence>
<evidence type="ECO:0000256" key="11">
    <source>
        <dbReference type="SAM" id="Phobius"/>
    </source>
</evidence>
<evidence type="ECO:0000256" key="1">
    <source>
        <dbReference type="ARBA" id="ARBA00004651"/>
    </source>
</evidence>
<evidence type="ECO:0000256" key="7">
    <source>
        <dbReference type="ARBA" id="ARBA00022692"/>
    </source>
</evidence>
<comment type="similarity">
    <text evidence="2">Belongs to the ABC-4 integral membrane protein family. HrtB subfamily.</text>
</comment>
<dbReference type="PANTHER" id="PTHR43738">
    <property type="entry name" value="ABC TRANSPORTER, MEMBRANE PROTEIN"/>
    <property type="match status" value="1"/>
</dbReference>
<dbReference type="InterPro" id="IPR003838">
    <property type="entry name" value="ABC3_permease_C"/>
</dbReference>
<sequence>MFLAFKELSYSKLRYSLISLIIIAILFLVFFVTGLANGLAFGDSSSIRNLEADYILLNEDATGAIVKSELTLDQVNALRGQLEQKSSPLTMTTSAIVRENKKDIDVVYFSVDTANYHDVDLVEGKNISDLNANEVIADESIKLYGDYKLNDTIIEKMTGNELKIVGFMKDHTYSNMPTIYADFSSGLNTYYGNKPFYNAVMYSGSKTPIKGLDTFTKKELVKAIPGYTETQGSLRMIVVFLFIISAFVSTVFFYVITIQKLNQFGILKAVGATTSSIANSIMIQVFLLTIIGLLFSWLLILGMSQVIPEGMPFRLSPMLMVSTAVLFLVVNLIGALLSVYKATKVDALEAIGRVE</sequence>
<feature type="transmembrane region" description="Helical" evidence="11">
    <location>
        <begin position="315"/>
        <end position="340"/>
    </location>
</feature>
<evidence type="ECO:0000256" key="2">
    <source>
        <dbReference type="ARBA" id="ARBA00008697"/>
    </source>
</evidence>
<feature type="transmembrane region" description="Helical" evidence="11">
    <location>
        <begin position="15"/>
        <end position="40"/>
    </location>
</feature>
<protein>
    <recommendedName>
        <fullName evidence="4">Putative hemin transport system permease protein HrtB</fullName>
    </recommendedName>
</protein>
<comment type="function">
    <text evidence="10">Part of the ABC transporter complex hrt involved in hemin import. Responsible for the translocation of the substrate across the membrane.</text>
</comment>
<feature type="domain" description="MacB-like periplasmic core" evidence="13">
    <location>
        <begin position="21"/>
        <end position="186"/>
    </location>
</feature>
<evidence type="ECO:0000259" key="13">
    <source>
        <dbReference type="Pfam" id="PF12704"/>
    </source>
</evidence>
<evidence type="ECO:0000256" key="5">
    <source>
        <dbReference type="ARBA" id="ARBA00022448"/>
    </source>
</evidence>
<evidence type="ECO:0000256" key="4">
    <source>
        <dbReference type="ARBA" id="ARBA00016962"/>
    </source>
</evidence>
<comment type="subunit">
    <text evidence="3">The complex is composed of two ATP-binding proteins (HrtA), two transmembrane proteins (HrtB) and a solute-binding protein.</text>
</comment>
<dbReference type="PANTHER" id="PTHR43738:SF1">
    <property type="entry name" value="HEMIN TRANSPORT SYSTEM PERMEASE PROTEIN HRTB-RELATED"/>
    <property type="match status" value="1"/>
</dbReference>
<dbReference type="Pfam" id="PF12704">
    <property type="entry name" value="MacB_PCD"/>
    <property type="match status" value="1"/>
</dbReference>
<comment type="subcellular location">
    <subcellularLocation>
        <location evidence="1">Cell membrane</location>
        <topology evidence="1">Multi-pass membrane protein</topology>
    </subcellularLocation>
</comment>
<dbReference type="EMBL" id="JAGTPX010000015">
    <property type="protein sequence ID" value="MBR8670760.1"/>
    <property type="molecule type" value="Genomic_DNA"/>
</dbReference>
<organism evidence="14">
    <name type="scientific">Niallia circulans</name>
    <name type="common">Bacillus circulans</name>
    <dbReference type="NCBI Taxonomy" id="1397"/>
    <lineage>
        <taxon>Bacteria</taxon>
        <taxon>Bacillati</taxon>
        <taxon>Bacillota</taxon>
        <taxon>Bacilli</taxon>
        <taxon>Bacillales</taxon>
        <taxon>Bacillaceae</taxon>
        <taxon>Niallia</taxon>
    </lineage>
</organism>
<dbReference type="AlphaFoldDB" id="A0A941GJH9"/>
<evidence type="ECO:0000256" key="8">
    <source>
        <dbReference type="ARBA" id="ARBA00022989"/>
    </source>
</evidence>
<dbReference type="InterPro" id="IPR051125">
    <property type="entry name" value="ABC-4/HrtB_transporter"/>
</dbReference>
<name>A0A941GJH9_NIACI</name>
<evidence type="ECO:0000259" key="12">
    <source>
        <dbReference type="Pfam" id="PF02687"/>
    </source>
</evidence>
<dbReference type="Pfam" id="PF02687">
    <property type="entry name" value="FtsX"/>
    <property type="match status" value="1"/>
</dbReference>
<feature type="domain" description="ABC3 transporter permease C-terminal" evidence="12">
    <location>
        <begin position="236"/>
        <end position="345"/>
    </location>
</feature>
<gene>
    <name evidence="14" type="ORF">KD144_14550</name>
</gene>
<dbReference type="RefSeq" id="WP_212119704.1">
    <property type="nucleotide sequence ID" value="NZ_JAGTPX020000006.1"/>
</dbReference>